<evidence type="ECO:0000313" key="2">
    <source>
        <dbReference type="EMBL" id="PMD40397.1"/>
    </source>
</evidence>
<dbReference type="EMBL" id="KZ613945">
    <property type="protein sequence ID" value="PMD40397.1"/>
    <property type="molecule type" value="Genomic_DNA"/>
</dbReference>
<evidence type="ECO:0000256" key="1">
    <source>
        <dbReference type="SAM" id="MobiDB-lite"/>
    </source>
</evidence>
<protein>
    <submittedName>
        <fullName evidence="2">Uncharacterized protein</fullName>
    </submittedName>
</protein>
<organism evidence="2 3">
    <name type="scientific">Hyaloscypha variabilis (strain UAMH 11265 / GT02V1 / F)</name>
    <name type="common">Meliniomyces variabilis</name>
    <dbReference type="NCBI Taxonomy" id="1149755"/>
    <lineage>
        <taxon>Eukaryota</taxon>
        <taxon>Fungi</taxon>
        <taxon>Dikarya</taxon>
        <taxon>Ascomycota</taxon>
        <taxon>Pezizomycotina</taxon>
        <taxon>Leotiomycetes</taxon>
        <taxon>Helotiales</taxon>
        <taxon>Hyaloscyphaceae</taxon>
        <taxon>Hyaloscypha</taxon>
        <taxon>Hyaloscypha variabilis</taxon>
    </lineage>
</organism>
<keyword evidence="3" id="KW-1185">Reference proteome</keyword>
<dbReference type="AlphaFoldDB" id="A0A2J6RPF2"/>
<feature type="region of interest" description="Disordered" evidence="1">
    <location>
        <begin position="128"/>
        <end position="149"/>
    </location>
</feature>
<evidence type="ECO:0000313" key="3">
    <source>
        <dbReference type="Proteomes" id="UP000235786"/>
    </source>
</evidence>
<dbReference type="OrthoDB" id="10550235at2759"/>
<sequence length="149" mass="15561">MIHPFSICQENHTTRKFSQLYNNPTTNPTTPKKAKATPLTSINFFAPPTGTTVDVSPEELVLVDVLAWVGPPTTLVVPFTATEEEVEGLGEGVGVGLGVEAAALEDVLTAAGEDVVEAGEVGAEVLDAGQPKPVPQQEGGMPCFTMNVS</sequence>
<accession>A0A2J6RPF2</accession>
<gene>
    <name evidence="2" type="ORF">L207DRAFT_528751</name>
</gene>
<name>A0A2J6RPF2_HYAVF</name>
<dbReference type="Proteomes" id="UP000235786">
    <property type="component" value="Unassembled WGS sequence"/>
</dbReference>
<reference evidence="2 3" key="1">
    <citation type="submission" date="2016-04" db="EMBL/GenBank/DDBJ databases">
        <title>A degradative enzymes factory behind the ericoid mycorrhizal symbiosis.</title>
        <authorList>
            <consortium name="DOE Joint Genome Institute"/>
            <person name="Martino E."/>
            <person name="Morin E."/>
            <person name="Grelet G."/>
            <person name="Kuo A."/>
            <person name="Kohler A."/>
            <person name="Daghino S."/>
            <person name="Barry K."/>
            <person name="Choi C."/>
            <person name="Cichocki N."/>
            <person name="Clum A."/>
            <person name="Copeland A."/>
            <person name="Hainaut M."/>
            <person name="Haridas S."/>
            <person name="Labutti K."/>
            <person name="Lindquist E."/>
            <person name="Lipzen A."/>
            <person name="Khouja H.-R."/>
            <person name="Murat C."/>
            <person name="Ohm R."/>
            <person name="Olson A."/>
            <person name="Spatafora J."/>
            <person name="Veneault-Fourrey C."/>
            <person name="Henrissat B."/>
            <person name="Grigoriev I."/>
            <person name="Martin F."/>
            <person name="Perotto S."/>
        </authorList>
    </citation>
    <scope>NUCLEOTIDE SEQUENCE [LARGE SCALE GENOMIC DNA]</scope>
    <source>
        <strain evidence="2 3">F</strain>
    </source>
</reference>
<proteinExistence type="predicted"/>